<evidence type="ECO:0000259" key="1">
    <source>
        <dbReference type="Pfam" id="PF21530"/>
    </source>
</evidence>
<dbReference type="STRING" id="35722.A0A0B7N4J9"/>
<proteinExistence type="predicted"/>
<keyword evidence="3" id="KW-1185">Reference proteome</keyword>
<feature type="non-terminal residue" evidence="2">
    <location>
        <position position="1"/>
    </location>
</feature>
<dbReference type="AlphaFoldDB" id="A0A0B7N4J9"/>
<dbReference type="InterPro" id="IPR051055">
    <property type="entry name" value="PIF1_helicase"/>
</dbReference>
<dbReference type="SUPFAM" id="SSF52540">
    <property type="entry name" value="P-loop containing nucleoside triphosphate hydrolases"/>
    <property type="match status" value="1"/>
</dbReference>
<dbReference type="EMBL" id="LN723087">
    <property type="protein sequence ID" value="CEP09984.1"/>
    <property type="molecule type" value="Genomic_DNA"/>
</dbReference>
<dbReference type="Gene3D" id="3.40.50.300">
    <property type="entry name" value="P-loop containing nucleotide triphosphate hydrolases"/>
    <property type="match status" value="1"/>
</dbReference>
<dbReference type="PANTHER" id="PTHR47642">
    <property type="entry name" value="ATP-DEPENDENT DNA HELICASE"/>
    <property type="match status" value="1"/>
</dbReference>
<dbReference type="CDD" id="cd18809">
    <property type="entry name" value="SF1_C_RecD"/>
    <property type="match status" value="1"/>
</dbReference>
<evidence type="ECO:0000313" key="2">
    <source>
        <dbReference type="EMBL" id="CEP09984.1"/>
    </source>
</evidence>
<feature type="domain" description="DNA helicase Pif1-like 2B" evidence="1">
    <location>
        <begin position="81"/>
        <end position="111"/>
    </location>
</feature>
<reference evidence="2 3" key="1">
    <citation type="submission" date="2014-09" db="EMBL/GenBank/DDBJ databases">
        <authorList>
            <person name="Ellenberger Sabrina"/>
        </authorList>
    </citation>
    <scope>NUCLEOTIDE SEQUENCE [LARGE SCALE GENOMIC DNA]</scope>
    <source>
        <strain evidence="2 3">CBS 412.66</strain>
    </source>
</reference>
<protein>
    <recommendedName>
        <fullName evidence="1">DNA helicase Pif1-like 2B domain-containing protein</fullName>
    </recommendedName>
</protein>
<dbReference type="OrthoDB" id="2281104at2759"/>
<dbReference type="InterPro" id="IPR049163">
    <property type="entry name" value="Pif1-like_2B_dom"/>
</dbReference>
<sequence>RLGYFDEDVIQFINQRTIYKKNLPLNCLRLYTTRERVKNANEKDFKEFPGDEIKFKANDTFVGTAGTARKALKETRLLEDLCLKVGMPVMLLQNMNVRLGWVNGTIACVVEVDEDNICLKKFTENDEVHGEEQLYWIQRISRQVPGTSYVRSQFPIIPAFASTIHKAQSATIDCVGIYLDNMLTHGQLYVAMSRVKRASDLFFFGASLPLTIKRKYGVDVDAITISRKKFCKDDE</sequence>
<evidence type="ECO:0000313" key="3">
    <source>
        <dbReference type="Proteomes" id="UP000054107"/>
    </source>
</evidence>
<accession>A0A0B7N4J9</accession>
<name>A0A0B7N4J9_9FUNG</name>
<dbReference type="InterPro" id="IPR027417">
    <property type="entry name" value="P-loop_NTPase"/>
</dbReference>
<dbReference type="Pfam" id="PF21530">
    <property type="entry name" value="Pif1_2B_dom"/>
    <property type="match status" value="1"/>
</dbReference>
<dbReference type="Proteomes" id="UP000054107">
    <property type="component" value="Unassembled WGS sequence"/>
</dbReference>
<organism evidence="2 3">
    <name type="scientific">Parasitella parasitica</name>
    <dbReference type="NCBI Taxonomy" id="35722"/>
    <lineage>
        <taxon>Eukaryota</taxon>
        <taxon>Fungi</taxon>
        <taxon>Fungi incertae sedis</taxon>
        <taxon>Mucoromycota</taxon>
        <taxon>Mucoromycotina</taxon>
        <taxon>Mucoromycetes</taxon>
        <taxon>Mucorales</taxon>
        <taxon>Mucorineae</taxon>
        <taxon>Mucoraceae</taxon>
        <taxon>Parasitella</taxon>
    </lineage>
</organism>
<gene>
    <name evidence="2" type="primary">PARPA_03601.1 scaffold 9253</name>
</gene>